<feature type="transmembrane region" description="Helical" evidence="1">
    <location>
        <begin position="21"/>
        <end position="42"/>
    </location>
</feature>
<reference evidence="2 3" key="2">
    <citation type="submission" date="2020-06" db="EMBL/GenBank/DDBJ databases">
        <title>Polyphasic characterization of a Rahnella strain isolated from tree sap.</title>
        <authorList>
            <person name="Kim I.S."/>
        </authorList>
    </citation>
    <scope>NUCLEOTIDE SEQUENCE [LARGE SCALE GENOMIC DNA]</scope>
    <source>
        <strain evidence="2 3">SAP-1</strain>
    </source>
</reference>
<keyword evidence="1" id="KW-1133">Transmembrane helix</keyword>
<dbReference type="Proteomes" id="UP000585363">
    <property type="component" value="Unassembled WGS sequence"/>
</dbReference>
<dbReference type="InterPro" id="IPR007813">
    <property type="entry name" value="PilN"/>
</dbReference>
<keyword evidence="1" id="KW-0472">Membrane</keyword>
<keyword evidence="3" id="KW-1185">Reference proteome</keyword>
<proteinExistence type="predicted"/>
<evidence type="ECO:0000313" key="3">
    <source>
        <dbReference type="Proteomes" id="UP000585363"/>
    </source>
</evidence>
<dbReference type="EMBL" id="JAADJU010000008">
    <property type="protein sequence ID" value="NMP28461.1"/>
    <property type="molecule type" value="Genomic_DNA"/>
</dbReference>
<dbReference type="InterPro" id="IPR052534">
    <property type="entry name" value="Extracell_DNA_Util/SecSys_Comp"/>
</dbReference>
<accession>A0A848MN00</accession>
<evidence type="ECO:0008006" key="4">
    <source>
        <dbReference type="Google" id="ProtNLM"/>
    </source>
</evidence>
<dbReference type="RefSeq" id="WP_169404162.1">
    <property type="nucleotide sequence ID" value="NZ_JAADJU010000008.1"/>
</dbReference>
<evidence type="ECO:0000313" key="2">
    <source>
        <dbReference type="EMBL" id="NMP28461.1"/>
    </source>
</evidence>
<organism evidence="2 3">
    <name type="scientific">Rouxiella aceris</name>
    <dbReference type="NCBI Taxonomy" id="2703884"/>
    <lineage>
        <taxon>Bacteria</taxon>
        <taxon>Pseudomonadati</taxon>
        <taxon>Pseudomonadota</taxon>
        <taxon>Gammaproteobacteria</taxon>
        <taxon>Enterobacterales</taxon>
        <taxon>Yersiniaceae</taxon>
        <taxon>Rouxiella</taxon>
    </lineage>
</organism>
<dbReference type="AlphaFoldDB" id="A0A848MN00"/>
<keyword evidence="1" id="KW-0812">Transmembrane</keyword>
<comment type="caution">
    <text evidence="2">The sequence shown here is derived from an EMBL/GenBank/DDBJ whole genome shotgun (WGS) entry which is preliminary data.</text>
</comment>
<protein>
    <recommendedName>
        <fullName evidence="4">Fimbrial assembly protein</fullName>
    </recommendedName>
</protein>
<gene>
    <name evidence="2" type="ORF">GW590_16485</name>
</gene>
<evidence type="ECO:0000256" key="1">
    <source>
        <dbReference type="SAM" id="Phobius"/>
    </source>
</evidence>
<sequence length="180" mass="20544">MLRVNLLPWRQRQCHRRYGFWRRWLFVGVASETALLLLWGWLLQQHEQRLVWRLSTLSAYQVALQGQVAKVNTLKLAYQQAEQLNQQNRQRLQRSLHYVQLLANVAQTMPDGLWATRLSLHNAELSLGGRGSSYQDILALSAALPEDGAVSPVQLREVKQLASADLQFSLSARLSGQEDA</sequence>
<dbReference type="PANTHER" id="PTHR40278">
    <property type="entry name" value="DNA UTILIZATION PROTEIN HOFN"/>
    <property type="match status" value="1"/>
</dbReference>
<reference evidence="2 3" key="1">
    <citation type="submission" date="2020-01" db="EMBL/GenBank/DDBJ databases">
        <authorList>
            <person name="Lee S.D."/>
        </authorList>
    </citation>
    <scope>NUCLEOTIDE SEQUENCE [LARGE SCALE GENOMIC DNA]</scope>
    <source>
        <strain evidence="2 3">SAP-1</strain>
    </source>
</reference>
<dbReference type="PANTHER" id="PTHR40278:SF1">
    <property type="entry name" value="DNA UTILIZATION PROTEIN HOFN"/>
    <property type="match status" value="1"/>
</dbReference>
<name>A0A848MN00_9GAMM</name>
<dbReference type="Pfam" id="PF05137">
    <property type="entry name" value="PilN"/>
    <property type="match status" value="1"/>
</dbReference>